<gene>
    <name evidence="3" type="ORF">EPI11_04330</name>
</gene>
<dbReference type="SUPFAM" id="SSF52266">
    <property type="entry name" value="SGNH hydrolase"/>
    <property type="match status" value="1"/>
</dbReference>
<dbReference type="SMART" id="SM00257">
    <property type="entry name" value="LysM"/>
    <property type="match status" value="1"/>
</dbReference>
<organism evidence="3 4">
    <name type="scientific">Flavobacterium cerinum</name>
    <dbReference type="NCBI Taxonomy" id="2502784"/>
    <lineage>
        <taxon>Bacteria</taxon>
        <taxon>Pseudomonadati</taxon>
        <taxon>Bacteroidota</taxon>
        <taxon>Flavobacteriia</taxon>
        <taxon>Flavobacteriales</taxon>
        <taxon>Flavobacteriaceae</taxon>
        <taxon>Flavobacterium</taxon>
    </lineage>
</organism>
<dbReference type="AlphaFoldDB" id="A0A444HDV2"/>
<dbReference type="InterPro" id="IPR013830">
    <property type="entry name" value="SGNH_hydro"/>
</dbReference>
<dbReference type="Pfam" id="PF01476">
    <property type="entry name" value="LysM"/>
    <property type="match status" value="1"/>
</dbReference>
<comment type="caution">
    <text evidence="3">The sequence shown here is derived from an EMBL/GenBank/DDBJ whole genome shotgun (WGS) entry which is preliminary data.</text>
</comment>
<proteinExistence type="predicted"/>
<dbReference type="GO" id="GO:0016788">
    <property type="term" value="F:hydrolase activity, acting on ester bonds"/>
    <property type="evidence" value="ECO:0007669"/>
    <property type="project" value="UniProtKB-ARBA"/>
</dbReference>
<evidence type="ECO:0000313" key="4">
    <source>
        <dbReference type="Proteomes" id="UP000287527"/>
    </source>
</evidence>
<dbReference type="RefSeq" id="WP_128388724.1">
    <property type="nucleotide sequence ID" value="NZ_SBII01000002.1"/>
</dbReference>
<dbReference type="OrthoDB" id="9764375at2"/>
<dbReference type="PANTHER" id="PTHR30383">
    <property type="entry name" value="THIOESTERASE 1/PROTEASE 1/LYSOPHOSPHOLIPASE L1"/>
    <property type="match status" value="1"/>
</dbReference>
<dbReference type="Gene3D" id="3.40.50.1110">
    <property type="entry name" value="SGNH hydrolase"/>
    <property type="match status" value="2"/>
</dbReference>
<feature type="chain" id="PRO_5019153129" evidence="1">
    <location>
        <begin position="20"/>
        <end position="476"/>
    </location>
</feature>
<accession>A0A444HDV2</accession>
<dbReference type="InterPro" id="IPR036779">
    <property type="entry name" value="LysM_dom_sf"/>
</dbReference>
<evidence type="ECO:0000256" key="1">
    <source>
        <dbReference type="SAM" id="SignalP"/>
    </source>
</evidence>
<dbReference type="InterPro" id="IPR051532">
    <property type="entry name" value="Ester_Hydrolysis_Enzymes"/>
</dbReference>
<feature type="signal peptide" evidence="1">
    <location>
        <begin position="1"/>
        <end position="19"/>
    </location>
</feature>
<evidence type="ECO:0000259" key="2">
    <source>
        <dbReference type="PROSITE" id="PS51782"/>
    </source>
</evidence>
<reference evidence="3 4" key="1">
    <citation type="submission" date="2019-01" db="EMBL/GenBank/DDBJ databases">
        <title>Flavobacterium sp. nov.,isolated from freshwater.</title>
        <authorList>
            <person name="Zhang R."/>
            <person name="Du Z.-J."/>
        </authorList>
    </citation>
    <scope>NUCLEOTIDE SEQUENCE [LARGE SCALE GENOMIC DNA]</scope>
    <source>
        <strain evidence="3 4">1E403</strain>
    </source>
</reference>
<keyword evidence="1" id="KW-0732">Signal</keyword>
<dbReference type="Pfam" id="PF13472">
    <property type="entry name" value="Lipase_GDSL_2"/>
    <property type="match status" value="1"/>
</dbReference>
<dbReference type="Proteomes" id="UP000287527">
    <property type="component" value="Unassembled WGS sequence"/>
</dbReference>
<evidence type="ECO:0000313" key="3">
    <source>
        <dbReference type="EMBL" id="RWX02452.1"/>
    </source>
</evidence>
<dbReference type="EMBL" id="SBII01000002">
    <property type="protein sequence ID" value="RWX02452.1"/>
    <property type="molecule type" value="Genomic_DNA"/>
</dbReference>
<dbReference type="PANTHER" id="PTHR30383:SF29">
    <property type="entry name" value="SGNH HYDROLASE-TYPE ESTERASE DOMAIN-CONTAINING PROTEIN"/>
    <property type="match status" value="1"/>
</dbReference>
<sequence>MLNKLLILFCMLLGLTASAQTDTTEVMIDSVFVDMVGIDTTQIVVGNNIITNTIALKPLFEKMYKLEQSKQGKINIVHIGDSHIQADLMTGLIRKKLQERFGNAGCGFTFPHSLARTNGSYSVRFNSNATWQSRKNISTIEEGMNAGLSGIALKTRESFVVELNVRDSAYRFNTIKIITPKNRQSFDLATSSKTIVLESTRPKKITHKIKNGEVLGSIANKYDVSIAQIKKANGLKSDNIRAGKTLKIPTSQMEKKEIKRSEFIPLNLSSDALSHYYYSKDPLSKIYLLPNKGEKEYTLSGLVLEKDDAGILYHSIGVNGAKASDYNKYPLFFEQLPALKPDLVVISLGTNESFDKMPVVNYMVQLNTMIDNVRAKNPDVTILVMTPPPSLFKRKYPNTFVAGYAKDILMQEAVRNYSTWDLFSEMGGLFSVNHNAASGLMAGDKVHYSKPGYEKQGMLFSEAFLNAYDNFKTNRD</sequence>
<dbReference type="SUPFAM" id="SSF54106">
    <property type="entry name" value="LysM domain"/>
    <property type="match status" value="1"/>
</dbReference>
<feature type="domain" description="LysM" evidence="2">
    <location>
        <begin position="205"/>
        <end position="248"/>
    </location>
</feature>
<name>A0A444HDV2_9FLAO</name>
<dbReference type="Gene3D" id="3.10.350.10">
    <property type="entry name" value="LysM domain"/>
    <property type="match status" value="1"/>
</dbReference>
<protein>
    <submittedName>
        <fullName evidence="3">LysM peptidoglycan-binding domain-containing protein</fullName>
    </submittedName>
</protein>
<dbReference type="PROSITE" id="PS51782">
    <property type="entry name" value="LYSM"/>
    <property type="match status" value="1"/>
</dbReference>
<dbReference type="CDD" id="cd00118">
    <property type="entry name" value="LysM"/>
    <property type="match status" value="1"/>
</dbReference>
<dbReference type="InterPro" id="IPR018392">
    <property type="entry name" value="LysM"/>
</dbReference>
<keyword evidence="4" id="KW-1185">Reference proteome</keyword>
<dbReference type="InterPro" id="IPR036514">
    <property type="entry name" value="SGNH_hydro_sf"/>
</dbReference>